<reference evidence="2" key="1">
    <citation type="submission" date="2020-02" db="EMBL/GenBank/DDBJ databases">
        <authorList>
            <person name="Meier V. D."/>
        </authorList>
    </citation>
    <scope>NUCLEOTIDE SEQUENCE</scope>
    <source>
        <strain evidence="2">AVDCRST_MAG11</strain>
    </source>
</reference>
<dbReference type="EMBL" id="CADCTU010000662">
    <property type="protein sequence ID" value="CAA9342546.1"/>
    <property type="molecule type" value="Genomic_DNA"/>
</dbReference>
<feature type="compositionally biased region" description="Basic residues" evidence="1">
    <location>
        <begin position="246"/>
        <end position="256"/>
    </location>
</feature>
<feature type="compositionally biased region" description="Basic residues" evidence="1">
    <location>
        <begin position="30"/>
        <end position="46"/>
    </location>
</feature>
<feature type="non-terminal residue" evidence="2">
    <location>
        <position position="1"/>
    </location>
</feature>
<protein>
    <submittedName>
        <fullName evidence="2">Uncharacterized protein</fullName>
    </submittedName>
</protein>
<proteinExistence type="predicted"/>
<feature type="compositionally biased region" description="Basic and acidic residues" evidence="1">
    <location>
        <begin position="211"/>
        <end position="225"/>
    </location>
</feature>
<organism evidence="2">
    <name type="scientific">uncultured Gemmatimonadaceae bacterium</name>
    <dbReference type="NCBI Taxonomy" id="246130"/>
    <lineage>
        <taxon>Bacteria</taxon>
        <taxon>Pseudomonadati</taxon>
        <taxon>Gemmatimonadota</taxon>
        <taxon>Gemmatimonadia</taxon>
        <taxon>Gemmatimonadales</taxon>
        <taxon>Gemmatimonadaceae</taxon>
        <taxon>environmental samples</taxon>
    </lineage>
</organism>
<dbReference type="AlphaFoldDB" id="A0A6J4LUT1"/>
<name>A0A6J4LUT1_9BACT</name>
<sequence>ASLPRRPLCRRPPRRCVRAGGAARPADRPHPHHFGGARRAGPRHRPAGPVAGGARRDTQYPTRRHAARPHPGAPSGVTRPARPPPRGGRPGGLLAGLGRRGRRGRGGPAPAARRGARGRPQGGGEGHRGAWRPAPHGRGAWRRPARTPNPVRARPGPVARVPRPRRSVGVAVSNGHHDRPRRPVPRAQEPWGGGPSGGASRRRPRPGRGGGRLDDRPRRAPERTGRRGRPPATPDDTRRGSDRRGGPRRGQLRARRHADARGRQSRVPVATARGPGAPVAANLAPRAM</sequence>
<evidence type="ECO:0000313" key="2">
    <source>
        <dbReference type="EMBL" id="CAA9342546.1"/>
    </source>
</evidence>
<feature type="region of interest" description="Disordered" evidence="1">
    <location>
        <begin position="1"/>
        <end position="288"/>
    </location>
</feature>
<evidence type="ECO:0000256" key="1">
    <source>
        <dbReference type="SAM" id="MobiDB-lite"/>
    </source>
</evidence>
<feature type="compositionally biased region" description="Low complexity" evidence="1">
    <location>
        <begin position="150"/>
        <end position="173"/>
    </location>
</feature>
<gene>
    <name evidence="2" type="ORF">AVDCRST_MAG11-3047</name>
</gene>
<accession>A0A6J4LUT1</accession>
<feature type="compositionally biased region" description="Basic residues" evidence="1">
    <location>
        <begin position="7"/>
        <end position="17"/>
    </location>
</feature>
<feature type="compositionally biased region" description="Basic and acidic residues" evidence="1">
    <location>
        <begin position="235"/>
        <end position="245"/>
    </location>
</feature>
<feature type="non-terminal residue" evidence="2">
    <location>
        <position position="288"/>
    </location>
</feature>